<dbReference type="EMBL" id="AB174602">
    <property type="protein sequence ID" value="BAE91664.1"/>
    <property type="molecule type" value="mRNA"/>
</dbReference>
<sequence length="37" mass="4460">MVKYFGYINSLSYCNHVLLQRCKICQMCVSWKSKKEK</sequence>
<dbReference type="AlphaFoldDB" id="I7GF11"/>
<organism evidence="1">
    <name type="scientific">Macaca fascicularis</name>
    <name type="common">Crab-eating macaque</name>
    <name type="synonym">Cynomolgus monkey</name>
    <dbReference type="NCBI Taxonomy" id="9541"/>
    <lineage>
        <taxon>Eukaryota</taxon>
        <taxon>Metazoa</taxon>
        <taxon>Chordata</taxon>
        <taxon>Craniata</taxon>
        <taxon>Vertebrata</taxon>
        <taxon>Euteleostomi</taxon>
        <taxon>Mammalia</taxon>
        <taxon>Eutheria</taxon>
        <taxon>Euarchontoglires</taxon>
        <taxon>Primates</taxon>
        <taxon>Haplorrhini</taxon>
        <taxon>Catarrhini</taxon>
        <taxon>Cercopithecidae</taxon>
        <taxon>Cercopithecinae</taxon>
        <taxon>Macaca</taxon>
    </lineage>
</organism>
<name>I7GF11_MACFA</name>
<proteinExistence type="evidence at transcript level"/>
<accession>I7GF11</accession>
<protein>
    <submittedName>
        <fullName evidence="1">Macaca fascicularis brain cDNA clone: QtrA-18159, similar to human neurobeachin (NBEA), mRNA, RefSeq: NM_015678.2</fullName>
    </submittedName>
</protein>
<reference evidence="1" key="1">
    <citation type="journal article" date="2007" name="PLoS Biol.">
        <title>Rate of evolution in brain-expressed genes in humans and other primates.</title>
        <authorList>
            <person name="Wang H.-Y."/>
            <person name="Chien H.-C."/>
            <person name="Osada N."/>
            <person name="Hashimoto K."/>
            <person name="Sugano S."/>
            <person name="Gojobori T."/>
            <person name="Chou C.-K."/>
            <person name="Tsai S.-F."/>
            <person name="Wu C.-I."/>
            <person name="Shen C.-K.J."/>
        </authorList>
    </citation>
    <scope>NUCLEOTIDE SEQUENCE</scope>
</reference>
<evidence type="ECO:0000313" key="1">
    <source>
        <dbReference type="EMBL" id="BAE91664.1"/>
    </source>
</evidence>